<keyword evidence="3" id="KW-0808">Transferase</keyword>
<dbReference type="CDD" id="cd00483">
    <property type="entry name" value="HPPK"/>
    <property type="match status" value="1"/>
</dbReference>
<evidence type="ECO:0000259" key="8">
    <source>
        <dbReference type="PROSITE" id="PS00794"/>
    </source>
</evidence>
<proteinExistence type="predicted"/>
<evidence type="ECO:0000256" key="4">
    <source>
        <dbReference type="ARBA" id="ARBA00022741"/>
    </source>
</evidence>
<dbReference type="InterPro" id="IPR035907">
    <property type="entry name" value="Hppk_sf"/>
</dbReference>
<dbReference type="GO" id="GO:0046656">
    <property type="term" value="P:folic acid biosynthetic process"/>
    <property type="evidence" value="ECO:0007669"/>
    <property type="project" value="UniProtKB-KW"/>
</dbReference>
<accession>A0A382NS58</accession>
<keyword evidence="7" id="KW-0289">Folate biosynthesis</keyword>
<dbReference type="EMBL" id="UINC01101610">
    <property type="protein sequence ID" value="SVC62552.1"/>
    <property type="molecule type" value="Genomic_DNA"/>
</dbReference>
<sequence length="129" mass="14925">MVHEVVIGLGSNIRPETHLELAVKELESRFSVSRRSSWSRTEPVGITDQPDFFNGAVLLKTNLEQNALKRMLREIEDQMGRDRSLPKSGPRVIDLDILIWNREVVDEDYYERDFLRKGVAEILPDFEAN</sequence>
<dbReference type="PANTHER" id="PTHR43071">
    <property type="entry name" value="2-AMINO-4-HYDROXY-6-HYDROXYMETHYLDIHYDROPTERIDINE PYROPHOSPHOKINASE"/>
    <property type="match status" value="1"/>
</dbReference>
<dbReference type="GO" id="GO:0005524">
    <property type="term" value="F:ATP binding"/>
    <property type="evidence" value="ECO:0007669"/>
    <property type="project" value="UniProtKB-KW"/>
</dbReference>
<dbReference type="AlphaFoldDB" id="A0A382NS58"/>
<gene>
    <name evidence="9" type="ORF">METZ01_LOCUS315406</name>
</gene>
<organism evidence="9">
    <name type="scientific">marine metagenome</name>
    <dbReference type="NCBI Taxonomy" id="408172"/>
    <lineage>
        <taxon>unclassified sequences</taxon>
        <taxon>metagenomes</taxon>
        <taxon>ecological metagenomes</taxon>
    </lineage>
</organism>
<evidence type="ECO:0000256" key="7">
    <source>
        <dbReference type="ARBA" id="ARBA00022909"/>
    </source>
</evidence>
<evidence type="ECO:0000256" key="2">
    <source>
        <dbReference type="ARBA" id="ARBA00013253"/>
    </source>
</evidence>
<dbReference type="SUPFAM" id="SSF55083">
    <property type="entry name" value="6-hydroxymethyl-7,8-dihydropterin pyrophosphokinase, HPPK"/>
    <property type="match status" value="1"/>
</dbReference>
<dbReference type="InterPro" id="IPR000550">
    <property type="entry name" value="Hppk"/>
</dbReference>
<comment type="pathway">
    <text evidence="1">Cofactor biosynthesis; tetrahydrofolate biosynthesis; 2-amino-4-hydroxy-6-hydroxymethyl-7,8-dihydropteridine diphosphate from 7,8-dihydroneopterin triphosphate: step 4/4.</text>
</comment>
<keyword evidence="5" id="KW-0418">Kinase</keyword>
<dbReference type="UniPathway" id="UPA00077">
    <property type="reaction ID" value="UER00155"/>
</dbReference>
<feature type="domain" description="7,8-dihydro-6-hydroxymethylpterin-pyrophosphokinase" evidence="8">
    <location>
        <begin position="87"/>
        <end position="98"/>
    </location>
</feature>
<evidence type="ECO:0000313" key="9">
    <source>
        <dbReference type="EMBL" id="SVC62552.1"/>
    </source>
</evidence>
<name>A0A382NS58_9ZZZZ</name>
<evidence type="ECO:0000256" key="5">
    <source>
        <dbReference type="ARBA" id="ARBA00022777"/>
    </source>
</evidence>
<evidence type="ECO:0000256" key="3">
    <source>
        <dbReference type="ARBA" id="ARBA00022679"/>
    </source>
</evidence>
<evidence type="ECO:0000256" key="6">
    <source>
        <dbReference type="ARBA" id="ARBA00022840"/>
    </source>
</evidence>
<evidence type="ECO:0000256" key="1">
    <source>
        <dbReference type="ARBA" id="ARBA00005051"/>
    </source>
</evidence>
<dbReference type="NCBIfam" id="TIGR01498">
    <property type="entry name" value="folK"/>
    <property type="match status" value="1"/>
</dbReference>
<reference evidence="9" key="1">
    <citation type="submission" date="2018-05" db="EMBL/GenBank/DDBJ databases">
        <authorList>
            <person name="Lanie J.A."/>
            <person name="Ng W.-L."/>
            <person name="Kazmierczak K.M."/>
            <person name="Andrzejewski T.M."/>
            <person name="Davidsen T.M."/>
            <person name="Wayne K.J."/>
            <person name="Tettelin H."/>
            <person name="Glass J.I."/>
            <person name="Rusch D."/>
            <person name="Podicherti R."/>
            <person name="Tsui H.-C.T."/>
            <person name="Winkler M.E."/>
        </authorList>
    </citation>
    <scope>NUCLEOTIDE SEQUENCE</scope>
</reference>
<dbReference type="EC" id="2.7.6.3" evidence="2"/>
<dbReference type="GO" id="GO:0003848">
    <property type="term" value="F:2-amino-4-hydroxy-6-hydroxymethyldihydropteridine diphosphokinase activity"/>
    <property type="evidence" value="ECO:0007669"/>
    <property type="project" value="UniProtKB-EC"/>
</dbReference>
<keyword evidence="6" id="KW-0067">ATP-binding</keyword>
<dbReference type="PANTHER" id="PTHR43071:SF1">
    <property type="entry name" value="2-AMINO-4-HYDROXY-6-HYDROXYMETHYLDIHYDROPTERIDINE PYROPHOSPHOKINASE"/>
    <property type="match status" value="1"/>
</dbReference>
<dbReference type="GO" id="GO:0016301">
    <property type="term" value="F:kinase activity"/>
    <property type="evidence" value="ECO:0007669"/>
    <property type="project" value="UniProtKB-KW"/>
</dbReference>
<protein>
    <recommendedName>
        <fullName evidence="2">2-amino-4-hydroxy-6-hydroxymethyldihydropteridine diphosphokinase</fullName>
        <ecNumber evidence="2">2.7.6.3</ecNumber>
    </recommendedName>
</protein>
<dbReference type="GO" id="GO:0046654">
    <property type="term" value="P:tetrahydrofolate biosynthetic process"/>
    <property type="evidence" value="ECO:0007669"/>
    <property type="project" value="UniProtKB-UniPathway"/>
</dbReference>
<dbReference type="PROSITE" id="PS00794">
    <property type="entry name" value="HPPK"/>
    <property type="match status" value="1"/>
</dbReference>
<keyword evidence="4" id="KW-0547">Nucleotide-binding</keyword>
<dbReference type="Pfam" id="PF01288">
    <property type="entry name" value="HPPK"/>
    <property type="match status" value="1"/>
</dbReference>
<dbReference type="Gene3D" id="3.30.70.560">
    <property type="entry name" value="7,8-Dihydro-6-hydroxymethylpterin-pyrophosphokinase HPPK"/>
    <property type="match status" value="1"/>
</dbReference>